<accession>A0A8K0UJ63</accession>
<dbReference type="Proteomes" id="UP000813824">
    <property type="component" value="Unassembled WGS sequence"/>
</dbReference>
<dbReference type="AlphaFoldDB" id="A0A8K0UJ63"/>
<keyword evidence="3" id="KW-1185">Reference proteome</keyword>
<name>A0A8K0UJ63_9AGAR</name>
<feature type="compositionally biased region" description="Polar residues" evidence="1">
    <location>
        <begin position="44"/>
        <end position="66"/>
    </location>
</feature>
<reference evidence="2" key="1">
    <citation type="journal article" date="2021" name="New Phytol.">
        <title>Evolutionary innovations through gain and loss of genes in the ectomycorrhizal Boletales.</title>
        <authorList>
            <person name="Wu G."/>
            <person name="Miyauchi S."/>
            <person name="Morin E."/>
            <person name="Kuo A."/>
            <person name="Drula E."/>
            <person name="Varga T."/>
            <person name="Kohler A."/>
            <person name="Feng B."/>
            <person name="Cao Y."/>
            <person name="Lipzen A."/>
            <person name="Daum C."/>
            <person name="Hundley H."/>
            <person name="Pangilinan J."/>
            <person name="Johnson J."/>
            <person name="Barry K."/>
            <person name="LaButti K."/>
            <person name="Ng V."/>
            <person name="Ahrendt S."/>
            <person name="Min B."/>
            <person name="Choi I.G."/>
            <person name="Park H."/>
            <person name="Plett J.M."/>
            <person name="Magnuson J."/>
            <person name="Spatafora J.W."/>
            <person name="Nagy L.G."/>
            <person name="Henrissat B."/>
            <person name="Grigoriev I.V."/>
            <person name="Yang Z.L."/>
            <person name="Xu J."/>
            <person name="Martin F.M."/>
        </authorList>
    </citation>
    <scope>NUCLEOTIDE SEQUENCE</scope>
    <source>
        <strain evidence="2">KKN 215</strain>
    </source>
</reference>
<proteinExistence type="predicted"/>
<evidence type="ECO:0000313" key="3">
    <source>
        <dbReference type="Proteomes" id="UP000813824"/>
    </source>
</evidence>
<feature type="compositionally biased region" description="Basic and acidic residues" evidence="1">
    <location>
        <begin position="90"/>
        <end position="101"/>
    </location>
</feature>
<evidence type="ECO:0000256" key="1">
    <source>
        <dbReference type="SAM" id="MobiDB-lite"/>
    </source>
</evidence>
<sequence>MASTTNMHFIHETGQPKPKRKRNDKAEEPQQQVDAQAQPPQKKLNPSSTGNASSGASLVNASTPANSPAIKTEEEQREQKPLAAAQFSEWTDHITAVERGRRQASPVDLQTAGPQASRPRSRSPEKRIDFIDCQDGRMTKRARLSCRTVLEYLYQCRWIYGQNDEMKWKEDDLRDILLYMAEEIASQSIAYKNIDIDHLRRRLRAVIEGSRLQTCVDPSHLFGGPHQPTPFQFGKNVTYPCLILGCNKDCATNSDRLDHMLRDHPHPSSPDFLDHFLALVLGLEPKRDSGAQSFSPMPYEYLLDDEDQSDLKSYKRKLLEFVKRDERTAHAIYFGLWPEVLKRPMVDDPLFVLVDAALSRWGLS</sequence>
<feature type="region of interest" description="Disordered" evidence="1">
    <location>
        <begin position="1"/>
        <end position="128"/>
    </location>
</feature>
<gene>
    <name evidence="2" type="ORF">BXZ70DRAFT_358173</name>
</gene>
<protein>
    <submittedName>
        <fullName evidence="2">Uncharacterized protein</fullName>
    </submittedName>
</protein>
<dbReference type="EMBL" id="JAEVFJ010000026">
    <property type="protein sequence ID" value="KAH8094453.1"/>
    <property type="molecule type" value="Genomic_DNA"/>
</dbReference>
<comment type="caution">
    <text evidence="2">The sequence shown here is derived from an EMBL/GenBank/DDBJ whole genome shotgun (WGS) entry which is preliminary data.</text>
</comment>
<evidence type="ECO:0000313" key="2">
    <source>
        <dbReference type="EMBL" id="KAH8094453.1"/>
    </source>
</evidence>
<organism evidence="2 3">
    <name type="scientific">Cristinia sonorae</name>
    <dbReference type="NCBI Taxonomy" id="1940300"/>
    <lineage>
        <taxon>Eukaryota</taxon>
        <taxon>Fungi</taxon>
        <taxon>Dikarya</taxon>
        <taxon>Basidiomycota</taxon>
        <taxon>Agaricomycotina</taxon>
        <taxon>Agaricomycetes</taxon>
        <taxon>Agaricomycetidae</taxon>
        <taxon>Agaricales</taxon>
        <taxon>Pleurotineae</taxon>
        <taxon>Stephanosporaceae</taxon>
        <taxon>Cristinia</taxon>
    </lineage>
</organism>
<feature type="compositionally biased region" description="Low complexity" evidence="1">
    <location>
        <begin position="29"/>
        <end position="41"/>
    </location>
</feature>
<feature type="compositionally biased region" description="Basic and acidic residues" evidence="1">
    <location>
        <begin position="71"/>
        <end position="80"/>
    </location>
</feature>